<dbReference type="RefSeq" id="WP_076380311.1">
    <property type="nucleotide sequence ID" value="NZ_AP017422.1"/>
</dbReference>
<dbReference type="Gene3D" id="2.120.10.30">
    <property type="entry name" value="TolB, C-terminal domain"/>
    <property type="match status" value="2"/>
</dbReference>
<dbReference type="OrthoDB" id="638733at2"/>
<sequence length="564" mass="61793">MKPIILSFLSIAVAACLLFSCSKKYEDRLEQQNRSSGILRVGRKGETNIAGAKIDETVTLYAKIGEPDATVKIYVGGVEATVLTHGSANTTVRSESGSQQITVLMDTFNITIPAAAKIGPGILYFTLNDVPKPALAFEVYRPDILIPGQSFVEPFLFTVMDSTLIDNNYQYTMPRRLKDGLRGEAVVNRVLGLTYDEVSQTFYFMDQQPDDLTYRIRKLYNGVVTTIAGGGDNYMATTGSQLKLVEKKDLQAGPDGKIYFTSIFYTDADPATGFQSSYALIQRLNPATGAIEIVLGGGRSIVKYPSRSMDDYRGVEDGPVDSAMIYYPQSLTFDKEGSLYFMDGAIDHAEAGTLLRKFSHGRLETLLGKGQKDVYDFEDIDGVTYSVPFYTGIEEHTDGFNEEVRLTGTKGMVLAGNGKFYLLCEGGGWQMNVVEVNLDTREAATIIGLPTGQYSSITTGTFKEVALNYATTFDLDFDGNILFGQNILYKMNLKQETIAKVAGGYTGGGSLSDRELMQTKQKGENAFMGTIDTIVFDQFGNLYAGYSSIIPSGDVKMSKITIEE</sequence>
<evidence type="ECO:0000313" key="1">
    <source>
        <dbReference type="EMBL" id="SIT24254.1"/>
    </source>
</evidence>
<dbReference type="AlphaFoldDB" id="A0A173MEJ2"/>
<dbReference type="PROSITE" id="PS51257">
    <property type="entry name" value="PROKAR_LIPOPROTEIN"/>
    <property type="match status" value="1"/>
</dbReference>
<dbReference type="STRING" id="477680.SAMN05421788_10695"/>
<dbReference type="EMBL" id="FTOR01000006">
    <property type="protein sequence ID" value="SIT24254.1"/>
    <property type="molecule type" value="Genomic_DNA"/>
</dbReference>
<reference evidence="2" key="1">
    <citation type="submission" date="2017-01" db="EMBL/GenBank/DDBJ databases">
        <authorList>
            <person name="Varghese N."/>
            <person name="Submissions S."/>
        </authorList>
    </citation>
    <scope>NUCLEOTIDE SEQUENCE [LARGE SCALE GENOMIC DNA]</scope>
    <source>
        <strain evidence="2">DSM 21054</strain>
    </source>
</reference>
<dbReference type="InterPro" id="IPR011042">
    <property type="entry name" value="6-blade_b-propeller_TolB-like"/>
</dbReference>
<accession>A0A173MEJ2</accession>
<keyword evidence="2" id="KW-1185">Reference proteome</keyword>
<organism evidence="1 2">
    <name type="scientific">Filimonas lacunae</name>
    <dbReference type="NCBI Taxonomy" id="477680"/>
    <lineage>
        <taxon>Bacteria</taxon>
        <taxon>Pseudomonadati</taxon>
        <taxon>Bacteroidota</taxon>
        <taxon>Chitinophagia</taxon>
        <taxon>Chitinophagales</taxon>
        <taxon>Chitinophagaceae</taxon>
        <taxon>Filimonas</taxon>
    </lineage>
</organism>
<dbReference type="SUPFAM" id="SSF63829">
    <property type="entry name" value="Calcium-dependent phosphotriesterase"/>
    <property type="match status" value="1"/>
</dbReference>
<dbReference type="KEGG" id="fln:FLA_2038"/>
<proteinExistence type="predicted"/>
<name>A0A173MEJ2_9BACT</name>
<gene>
    <name evidence="1" type="ORF">SAMN05421788_10695</name>
</gene>
<evidence type="ECO:0000313" key="2">
    <source>
        <dbReference type="Proteomes" id="UP000186917"/>
    </source>
</evidence>
<dbReference type="Proteomes" id="UP000186917">
    <property type="component" value="Unassembled WGS sequence"/>
</dbReference>
<protein>
    <submittedName>
        <fullName evidence="1">Uncharacterized protein</fullName>
    </submittedName>
</protein>